<comment type="caution">
    <text evidence="2">The sequence shown here is derived from an EMBL/GenBank/DDBJ whole genome shotgun (WGS) entry which is preliminary data.</text>
</comment>
<evidence type="ECO:0000256" key="1">
    <source>
        <dbReference type="SAM" id="Phobius"/>
    </source>
</evidence>
<evidence type="ECO:0000313" key="3">
    <source>
        <dbReference type="Proteomes" id="UP000256388"/>
    </source>
</evidence>
<dbReference type="EMBL" id="QUMS01000004">
    <property type="protein sequence ID" value="REG06194.1"/>
    <property type="molecule type" value="Genomic_DNA"/>
</dbReference>
<dbReference type="RefSeq" id="WP_116225894.1">
    <property type="nucleotide sequence ID" value="NZ_AP018437.1"/>
</dbReference>
<name>A0A347ZQ95_9CHLR</name>
<keyword evidence="1" id="KW-0812">Transmembrane</keyword>
<evidence type="ECO:0000313" key="2">
    <source>
        <dbReference type="EMBL" id="REG06194.1"/>
    </source>
</evidence>
<dbReference type="AlphaFoldDB" id="A0A347ZQ95"/>
<reference evidence="2 3" key="1">
    <citation type="submission" date="2018-08" db="EMBL/GenBank/DDBJ databases">
        <title>Genomic Encyclopedia of Type Strains, Phase IV (KMG-IV): sequencing the most valuable type-strain genomes for metagenomic binning, comparative biology and taxonomic classification.</title>
        <authorList>
            <person name="Goeker M."/>
        </authorList>
    </citation>
    <scope>NUCLEOTIDE SEQUENCE [LARGE SCALE GENOMIC DNA]</scope>
    <source>
        <strain evidence="2 3">DSM 23923</strain>
    </source>
</reference>
<organism evidence="2 3">
    <name type="scientific">Pelolinea submarina</name>
    <dbReference type="NCBI Taxonomy" id="913107"/>
    <lineage>
        <taxon>Bacteria</taxon>
        <taxon>Bacillati</taxon>
        <taxon>Chloroflexota</taxon>
        <taxon>Anaerolineae</taxon>
        <taxon>Anaerolineales</taxon>
        <taxon>Anaerolineaceae</taxon>
        <taxon>Pelolinea</taxon>
    </lineage>
</organism>
<feature type="transmembrane region" description="Helical" evidence="1">
    <location>
        <begin position="30"/>
        <end position="50"/>
    </location>
</feature>
<keyword evidence="3" id="KW-1185">Reference proteome</keyword>
<proteinExistence type="predicted"/>
<gene>
    <name evidence="2" type="ORF">DFR64_2626</name>
</gene>
<protein>
    <submittedName>
        <fullName evidence="2">Uncharacterized protein</fullName>
    </submittedName>
</protein>
<accession>A0A347ZQ95</accession>
<keyword evidence="1" id="KW-0472">Membrane</keyword>
<sequence>MPNRKTDETLQEILEEDNTNVRKTRRKSPIARILLIITILVVFFFGFLYVTQYLADMEAEARVRAILTVSANPAYTNENNSVDIATATVEVVPTETVEIVTATVDPDLERTATIAAQLTSVAEFQATETPAE</sequence>
<keyword evidence="1" id="KW-1133">Transmembrane helix</keyword>
<dbReference type="Proteomes" id="UP000256388">
    <property type="component" value="Unassembled WGS sequence"/>
</dbReference>